<protein>
    <submittedName>
        <fullName evidence="1">Uncharacterized protein</fullName>
    </submittedName>
</protein>
<evidence type="ECO:0000313" key="1">
    <source>
        <dbReference type="EMBL" id="KAL5109460.1"/>
    </source>
</evidence>
<organism evidence="1 2">
    <name type="scientific">Taenia crassiceps</name>
    <dbReference type="NCBI Taxonomy" id="6207"/>
    <lineage>
        <taxon>Eukaryota</taxon>
        <taxon>Metazoa</taxon>
        <taxon>Spiralia</taxon>
        <taxon>Lophotrochozoa</taxon>
        <taxon>Platyhelminthes</taxon>
        <taxon>Cestoda</taxon>
        <taxon>Eucestoda</taxon>
        <taxon>Cyclophyllidea</taxon>
        <taxon>Taeniidae</taxon>
        <taxon>Taenia</taxon>
    </lineage>
</organism>
<comment type="caution">
    <text evidence="1">The sequence shown here is derived from an EMBL/GenBank/DDBJ whole genome shotgun (WGS) entry which is preliminary data.</text>
</comment>
<name>A0ABR4QIL0_9CEST</name>
<reference evidence="1 2" key="1">
    <citation type="journal article" date="2022" name="Front. Cell. Infect. Microbiol.">
        <title>The Genomes of Two Strains of Taenia crassiceps the Animal Model for the Study of Human Cysticercosis.</title>
        <authorList>
            <person name="Bobes R.J."/>
            <person name="Estrada K."/>
            <person name="Rios-Valencia D.G."/>
            <person name="Calderon-Gallegos A."/>
            <person name="de la Torre P."/>
            <person name="Carrero J.C."/>
            <person name="Sanchez-Flores A."/>
            <person name="Laclette J.P."/>
        </authorList>
    </citation>
    <scope>NUCLEOTIDE SEQUENCE [LARGE SCALE GENOMIC DNA]</scope>
    <source>
        <strain evidence="1">WFUcys</strain>
    </source>
</reference>
<proteinExistence type="predicted"/>
<sequence length="109" mass="11757">MRSTTSGHLRSPSFRFSADATVARCCQKILSLSLSPNNSCVGVAILNQANSTEFPSSDGFLIKLPPKPTHILESNQKYPTIRRDYNVPVMSTPDSGASAYSPPVNTGWA</sequence>
<gene>
    <name evidence="1" type="ORF">TcWFU_009488</name>
</gene>
<accession>A0ABR4QIL0</accession>
<keyword evidence="2" id="KW-1185">Reference proteome</keyword>
<evidence type="ECO:0000313" key="2">
    <source>
        <dbReference type="Proteomes" id="UP001651158"/>
    </source>
</evidence>
<dbReference type="EMBL" id="JAKROA010000003">
    <property type="protein sequence ID" value="KAL5109460.1"/>
    <property type="molecule type" value="Genomic_DNA"/>
</dbReference>
<dbReference type="Proteomes" id="UP001651158">
    <property type="component" value="Unassembled WGS sequence"/>
</dbReference>